<comment type="similarity">
    <text evidence="1">Belongs to the acetyltransferase family.</text>
</comment>
<dbReference type="InterPro" id="IPR051016">
    <property type="entry name" value="Diverse_Substrate_AcTransf"/>
</dbReference>
<dbReference type="PROSITE" id="PS51186">
    <property type="entry name" value="GNAT"/>
    <property type="match status" value="1"/>
</dbReference>
<sequence length="181" mass="20411">MTVTIRSARPGEAGLILNFVQKLSAYEKLDHELVATEAMLDDALFCDNPRVFCEFAELDGVPVGFAMWFYNFSTFRGRHGIYLEDLFVEPEHQGHGIGKALLRHLAKRCVDEGLGRFEWWVLDWNEPSIAFYKSLGSISMDEWTVFRVTDAALVELAEGRRGNEAVSLGLSDFEDGEGRGE</sequence>
<dbReference type="CDD" id="cd04301">
    <property type="entry name" value="NAT_SF"/>
    <property type="match status" value="1"/>
</dbReference>
<dbReference type="InterPro" id="IPR016181">
    <property type="entry name" value="Acyl_CoA_acyltransferase"/>
</dbReference>
<dbReference type="OrthoDB" id="9805924at2"/>
<gene>
    <name evidence="5" type="ORF">EYW49_08225</name>
</gene>
<keyword evidence="2 5" id="KW-0808">Transferase</keyword>
<proteinExistence type="inferred from homology"/>
<dbReference type="AlphaFoldDB" id="A0A4Q9VSN5"/>
<evidence type="ECO:0000259" key="4">
    <source>
        <dbReference type="PROSITE" id="PS51186"/>
    </source>
</evidence>
<accession>A0A4Q9VSN5</accession>
<evidence type="ECO:0000256" key="1">
    <source>
        <dbReference type="ARBA" id="ARBA00008694"/>
    </source>
</evidence>
<dbReference type="GO" id="GO:0008080">
    <property type="term" value="F:N-acetyltransferase activity"/>
    <property type="evidence" value="ECO:0007669"/>
    <property type="project" value="UniProtKB-ARBA"/>
</dbReference>
<dbReference type="Gene3D" id="3.40.630.30">
    <property type="match status" value="1"/>
</dbReference>
<evidence type="ECO:0000256" key="2">
    <source>
        <dbReference type="ARBA" id="ARBA00022679"/>
    </source>
</evidence>
<feature type="domain" description="N-acetyltransferase" evidence="4">
    <location>
        <begin position="3"/>
        <end position="173"/>
    </location>
</feature>
<dbReference type="FunFam" id="3.40.630.30:FF:000064">
    <property type="entry name" value="GNAT family acetyltransferase"/>
    <property type="match status" value="1"/>
</dbReference>
<keyword evidence="6" id="KW-1185">Reference proteome</keyword>
<organism evidence="5 6">
    <name type="scientific">Siculibacillus lacustris</name>
    <dbReference type="NCBI Taxonomy" id="1549641"/>
    <lineage>
        <taxon>Bacteria</taxon>
        <taxon>Pseudomonadati</taxon>
        <taxon>Pseudomonadota</taxon>
        <taxon>Alphaproteobacteria</taxon>
        <taxon>Hyphomicrobiales</taxon>
        <taxon>Ancalomicrobiaceae</taxon>
        <taxon>Siculibacillus</taxon>
    </lineage>
</organism>
<name>A0A4Q9VSN5_9HYPH</name>
<evidence type="ECO:0000313" key="5">
    <source>
        <dbReference type="EMBL" id="TBW38676.1"/>
    </source>
</evidence>
<comment type="caution">
    <text evidence="5">The sequence shown here is derived from an EMBL/GenBank/DDBJ whole genome shotgun (WGS) entry which is preliminary data.</text>
</comment>
<keyword evidence="3" id="KW-0012">Acyltransferase</keyword>
<dbReference type="SUPFAM" id="SSF55729">
    <property type="entry name" value="Acyl-CoA N-acyltransferases (Nat)"/>
    <property type="match status" value="1"/>
</dbReference>
<evidence type="ECO:0000313" key="6">
    <source>
        <dbReference type="Proteomes" id="UP000292781"/>
    </source>
</evidence>
<dbReference type="PANTHER" id="PTHR10545:SF29">
    <property type="entry name" value="GH14572P-RELATED"/>
    <property type="match status" value="1"/>
</dbReference>
<dbReference type="InterPro" id="IPR000182">
    <property type="entry name" value="GNAT_dom"/>
</dbReference>
<evidence type="ECO:0000256" key="3">
    <source>
        <dbReference type="ARBA" id="ARBA00023315"/>
    </source>
</evidence>
<dbReference type="PANTHER" id="PTHR10545">
    <property type="entry name" value="DIAMINE N-ACETYLTRANSFERASE"/>
    <property type="match status" value="1"/>
</dbReference>
<reference evidence="5 6" key="1">
    <citation type="submission" date="2019-02" db="EMBL/GenBank/DDBJ databases">
        <title>Siculibacillus lacustris gen. nov., sp. nov., a new rosette-forming bacterium isolated from a freshwater crater lake (Lake St. Ana, Romania).</title>
        <authorList>
            <person name="Felfoldi T."/>
            <person name="Marton Z."/>
            <person name="Szabo A."/>
            <person name="Mentes A."/>
            <person name="Boka K."/>
            <person name="Marialigeti K."/>
            <person name="Mathe I."/>
            <person name="Koncz M."/>
            <person name="Schumann P."/>
            <person name="Toth E."/>
        </authorList>
    </citation>
    <scope>NUCLEOTIDE SEQUENCE [LARGE SCALE GENOMIC DNA]</scope>
    <source>
        <strain evidence="5 6">SA-279</strain>
    </source>
</reference>
<dbReference type="RefSeq" id="WP_131308093.1">
    <property type="nucleotide sequence ID" value="NZ_SJFN01000010.1"/>
</dbReference>
<dbReference type="Pfam" id="PF00583">
    <property type="entry name" value="Acetyltransf_1"/>
    <property type="match status" value="1"/>
</dbReference>
<dbReference type="EMBL" id="SJFN01000010">
    <property type="protein sequence ID" value="TBW38676.1"/>
    <property type="molecule type" value="Genomic_DNA"/>
</dbReference>
<dbReference type="Proteomes" id="UP000292781">
    <property type="component" value="Unassembled WGS sequence"/>
</dbReference>
<protein>
    <submittedName>
        <fullName evidence="5">GNAT family N-acetyltransferase</fullName>
    </submittedName>
</protein>